<accession>A0A2N9GBL3</accession>
<evidence type="ECO:0000313" key="1">
    <source>
        <dbReference type="EMBL" id="SPC96534.1"/>
    </source>
</evidence>
<dbReference type="AlphaFoldDB" id="A0A2N9GBL3"/>
<protein>
    <submittedName>
        <fullName evidence="1">Uncharacterized protein</fullName>
    </submittedName>
</protein>
<proteinExistence type="predicted"/>
<organism evidence="1">
    <name type="scientific">Fagus sylvatica</name>
    <name type="common">Beechnut</name>
    <dbReference type="NCBI Taxonomy" id="28930"/>
    <lineage>
        <taxon>Eukaryota</taxon>
        <taxon>Viridiplantae</taxon>
        <taxon>Streptophyta</taxon>
        <taxon>Embryophyta</taxon>
        <taxon>Tracheophyta</taxon>
        <taxon>Spermatophyta</taxon>
        <taxon>Magnoliopsida</taxon>
        <taxon>eudicotyledons</taxon>
        <taxon>Gunneridae</taxon>
        <taxon>Pentapetalae</taxon>
        <taxon>rosids</taxon>
        <taxon>fabids</taxon>
        <taxon>Fagales</taxon>
        <taxon>Fagaceae</taxon>
        <taxon>Fagus</taxon>
    </lineage>
</organism>
<sequence>MAPGSRGAGAVFVCFSGEDSGQTGDAISEPRVPCRSWSRHLSNTPGLVGQLAAIDLALGVRIRRSWYRWKACVTLFFKVPDLQGSELGLVRYGSANRGHRSVFGPFEDSFPIGIPARPGKILAIREFHIVHECVFFPMCLGLWINLLRVRKTLRASVATSVGKFRNFQHSLISSTCFYALHRGELRFARYDLANRGRWNVPYAKGSFSDRDFGLTGRALDDPEVAHQAGLVRAASFCVPTPEKIPWVAQAFQQHQDRRNPTSGATSTTCTKTGRRNKAVLKIPGLFPRRYHACAQSLPDSQRVDPQVRVREKKTHSCTVWNSRIVKIFPGLTKISIEKMSSNEPKTLRRSLFAEPYLANPSSVSRKSKTLRERVAQAFRRYHVSTPAENPT</sequence>
<dbReference type="EMBL" id="OIVN01001676">
    <property type="protein sequence ID" value="SPC96534.1"/>
    <property type="molecule type" value="Genomic_DNA"/>
</dbReference>
<name>A0A2N9GBL3_FAGSY</name>
<reference evidence="1" key="1">
    <citation type="submission" date="2018-02" db="EMBL/GenBank/DDBJ databases">
        <authorList>
            <person name="Cohen D.B."/>
            <person name="Kent A.D."/>
        </authorList>
    </citation>
    <scope>NUCLEOTIDE SEQUENCE</scope>
</reference>
<gene>
    <name evidence="1" type="ORF">FSB_LOCUS24416</name>
</gene>